<keyword evidence="4" id="KW-1185">Reference proteome</keyword>
<name>A0A8H4A7T1_GIGMA</name>
<feature type="chain" id="PRO_5034986643" evidence="2">
    <location>
        <begin position="23"/>
        <end position="177"/>
    </location>
</feature>
<comment type="caution">
    <text evidence="3">The sequence shown here is derived from an EMBL/GenBank/DDBJ whole genome shotgun (WGS) entry which is preliminary data.</text>
</comment>
<sequence length="177" mass="20205">MYGYSKMLLNLILFLIFSSLIASHVINPYEHRELTNDSKPRIRSDRTSNHIVSSPHKICSSNSCQTHSNSHKKRSPDSSLICYNDHKKRSHKPMGSYKRDVSKFKKRRFLGGCPPQLNPWEANCYVKSALHNALWGPPPCEVIPDEPLIHDCGFMYNANLNCDDLDAISMTNEVCLK</sequence>
<evidence type="ECO:0000313" key="4">
    <source>
        <dbReference type="Proteomes" id="UP000439903"/>
    </source>
</evidence>
<evidence type="ECO:0000256" key="1">
    <source>
        <dbReference type="SAM" id="MobiDB-lite"/>
    </source>
</evidence>
<dbReference type="Proteomes" id="UP000439903">
    <property type="component" value="Unassembled WGS sequence"/>
</dbReference>
<organism evidence="3 4">
    <name type="scientific">Gigaspora margarita</name>
    <dbReference type="NCBI Taxonomy" id="4874"/>
    <lineage>
        <taxon>Eukaryota</taxon>
        <taxon>Fungi</taxon>
        <taxon>Fungi incertae sedis</taxon>
        <taxon>Mucoromycota</taxon>
        <taxon>Glomeromycotina</taxon>
        <taxon>Glomeromycetes</taxon>
        <taxon>Diversisporales</taxon>
        <taxon>Gigasporaceae</taxon>
        <taxon>Gigaspora</taxon>
    </lineage>
</organism>
<reference evidence="3 4" key="1">
    <citation type="journal article" date="2019" name="Environ. Microbiol.">
        <title>At the nexus of three kingdoms: the genome of the mycorrhizal fungus Gigaspora margarita provides insights into plant, endobacterial and fungal interactions.</title>
        <authorList>
            <person name="Venice F."/>
            <person name="Ghignone S."/>
            <person name="Salvioli di Fossalunga A."/>
            <person name="Amselem J."/>
            <person name="Novero M."/>
            <person name="Xianan X."/>
            <person name="Sedzielewska Toro K."/>
            <person name="Morin E."/>
            <person name="Lipzen A."/>
            <person name="Grigoriev I.V."/>
            <person name="Henrissat B."/>
            <person name="Martin F.M."/>
            <person name="Bonfante P."/>
        </authorList>
    </citation>
    <scope>NUCLEOTIDE SEQUENCE [LARGE SCALE GENOMIC DNA]</scope>
    <source>
        <strain evidence="3 4">BEG34</strain>
    </source>
</reference>
<accession>A0A8H4A7T1</accession>
<feature type="signal peptide" evidence="2">
    <location>
        <begin position="1"/>
        <end position="22"/>
    </location>
</feature>
<gene>
    <name evidence="3" type="ORF">F8M41_003042</name>
</gene>
<feature type="region of interest" description="Disordered" evidence="1">
    <location>
        <begin position="35"/>
        <end position="54"/>
    </location>
</feature>
<dbReference type="EMBL" id="WTPW01001261">
    <property type="protein sequence ID" value="KAF0445834.1"/>
    <property type="molecule type" value="Genomic_DNA"/>
</dbReference>
<feature type="compositionally biased region" description="Basic and acidic residues" evidence="1">
    <location>
        <begin position="35"/>
        <end position="48"/>
    </location>
</feature>
<dbReference type="AlphaFoldDB" id="A0A8H4A7T1"/>
<dbReference type="OrthoDB" id="2347107at2759"/>
<evidence type="ECO:0000256" key="2">
    <source>
        <dbReference type="SAM" id="SignalP"/>
    </source>
</evidence>
<keyword evidence="2" id="KW-0732">Signal</keyword>
<protein>
    <submittedName>
        <fullName evidence="3">Uncharacterized protein</fullName>
    </submittedName>
</protein>
<proteinExistence type="predicted"/>
<feature type="region of interest" description="Disordered" evidence="1">
    <location>
        <begin position="60"/>
        <end position="79"/>
    </location>
</feature>
<evidence type="ECO:0000313" key="3">
    <source>
        <dbReference type="EMBL" id="KAF0445834.1"/>
    </source>
</evidence>